<dbReference type="AlphaFoldDB" id="A0A6S6QTS5"/>
<dbReference type="Proteomes" id="UP000515561">
    <property type="component" value="Chromosome"/>
</dbReference>
<proteinExistence type="predicted"/>
<dbReference type="RefSeq" id="WP_184095253.1">
    <property type="nucleotide sequence ID" value="NZ_AP023367.1"/>
</dbReference>
<evidence type="ECO:0000313" key="3">
    <source>
        <dbReference type="Proteomes" id="UP000515561"/>
    </source>
</evidence>
<protein>
    <recommendedName>
        <fullName evidence="1">DUF6273 domain-containing protein</fullName>
    </recommendedName>
</protein>
<evidence type="ECO:0000313" key="2">
    <source>
        <dbReference type="EMBL" id="BCJ93076.1"/>
    </source>
</evidence>
<evidence type="ECO:0000259" key="1">
    <source>
        <dbReference type="Pfam" id="PF19789"/>
    </source>
</evidence>
<name>A0A6S6QTS5_9FIRM</name>
<sequence length="161" mass="18153">MEQAFSDSEQKDILTATLENKDTKTVFRFDNENKKIVEDISNGKGGKGGKTTKDKVFLLSLDEALNPQYWSGIKTNYDLFQRANSLNDRIAYCTDYALFSGCTIDSKILSSDWMLRSPAESNYFVSGVSFLGNVSSYGADSWTTYFGIRPAIKIKRSELYK</sequence>
<dbReference type="EMBL" id="AP023367">
    <property type="protein sequence ID" value="BCJ93076.1"/>
    <property type="molecule type" value="Genomic_DNA"/>
</dbReference>
<feature type="domain" description="DUF6273" evidence="1">
    <location>
        <begin position="10"/>
        <end position="155"/>
    </location>
</feature>
<reference evidence="2 3" key="1">
    <citation type="journal article" date="2016" name="Int. J. Syst. Evol. Microbiol.">
        <title>Descriptions of Anaerotaenia torta gen. nov., sp. nov. and Anaerocolumna cellulosilytica gen. nov., sp. nov. isolated from a methanogenic reactor of cattle waste.</title>
        <authorList>
            <person name="Uek A."/>
            <person name="Ohtaki Y."/>
            <person name="Kaku N."/>
            <person name="Ueki K."/>
        </authorList>
    </citation>
    <scope>NUCLEOTIDE SEQUENCE [LARGE SCALE GENOMIC DNA]</scope>
    <source>
        <strain evidence="2 3">SN021</strain>
    </source>
</reference>
<accession>A0A6S6QTS5</accession>
<keyword evidence="3" id="KW-1185">Reference proteome</keyword>
<organism evidence="2 3">
    <name type="scientific">Anaerocolumna cellulosilytica</name>
    <dbReference type="NCBI Taxonomy" id="433286"/>
    <lineage>
        <taxon>Bacteria</taxon>
        <taxon>Bacillati</taxon>
        <taxon>Bacillota</taxon>
        <taxon>Clostridia</taxon>
        <taxon>Lachnospirales</taxon>
        <taxon>Lachnospiraceae</taxon>
        <taxon>Anaerocolumna</taxon>
    </lineage>
</organism>
<gene>
    <name evidence="2" type="ORF">acsn021_06450</name>
</gene>
<dbReference type="KEGG" id="acel:acsn021_06450"/>
<dbReference type="InterPro" id="IPR046240">
    <property type="entry name" value="DUF6273"/>
</dbReference>
<dbReference type="Pfam" id="PF19789">
    <property type="entry name" value="DUF6273"/>
    <property type="match status" value="1"/>
</dbReference>